<dbReference type="AlphaFoldDB" id="A0A5P1EBD2"/>
<dbReference type="Gramene" id="ONK62089">
    <property type="protein sequence ID" value="ONK62089"/>
    <property type="gene ID" value="A4U43_C07F250"/>
</dbReference>
<sequence>MGLLFVIRLEGRIYSCKHCQTHLALSHDILSRTFHCRHGKMSPEPELGTSHKPLSSALPPELSFECVSVYFIGHGSNIDANGLNSNIHNITLALLAAEGNGDAMNAKRALPLNRFKVTGPDGSNYLLSHEVHVGGSDTDDV</sequence>
<evidence type="ECO:0008006" key="3">
    <source>
        <dbReference type="Google" id="ProtNLM"/>
    </source>
</evidence>
<keyword evidence="2" id="KW-1185">Reference proteome</keyword>
<name>A0A5P1EBD2_ASPOF</name>
<reference evidence="2" key="1">
    <citation type="journal article" date="2017" name="Nat. Commun.">
        <title>The asparagus genome sheds light on the origin and evolution of a young Y chromosome.</title>
        <authorList>
            <person name="Harkess A."/>
            <person name="Zhou J."/>
            <person name="Xu C."/>
            <person name="Bowers J.E."/>
            <person name="Van der Hulst R."/>
            <person name="Ayyampalayam S."/>
            <person name="Mercati F."/>
            <person name="Riccardi P."/>
            <person name="McKain M.R."/>
            <person name="Kakrana A."/>
            <person name="Tang H."/>
            <person name="Ray J."/>
            <person name="Groenendijk J."/>
            <person name="Arikit S."/>
            <person name="Mathioni S.M."/>
            <person name="Nakano M."/>
            <person name="Shan H."/>
            <person name="Telgmann-Rauber A."/>
            <person name="Kanno A."/>
            <person name="Yue Z."/>
            <person name="Chen H."/>
            <person name="Li W."/>
            <person name="Chen Y."/>
            <person name="Xu X."/>
            <person name="Zhang Y."/>
            <person name="Luo S."/>
            <person name="Chen H."/>
            <person name="Gao J."/>
            <person name="Mao Z."/>
            <person name="Pires J.C."/>
            <person name="Luo M."/>
            <person name="Kudrna D."/>
            <person name="Wing R.A."/>
            <person name="Meyers B.C."/>
            <person name="Yi K."/>
            <person name="Kong H."/>
            <person name="Lavrijsen P."/>
            <person name="Sunseri F."/>
            <person name="Falavigna A."/>
            <person name="Ye Y."/>
            <person name="Leebens-Mack J.H."/>
            <person name="Chen G."/>
        </authorList>
    </citation>
    <scope>NUCLEOTIDE SEQUENCE [LARGE SCALE GENOMIC DNA]</scope>
    <source>
        <strain evidence="2">cv. DH0086</strain>
    </source>
</reference>
<dbReference type="Proteomes" id="UP000243459">
    <property type="component" value="Chromosome 7"/>
</dbReference>
<gene>
    <name evidence="1" type="ORF">A4U43_C07F250</name>
</gene>
<evidence type="ECO:0000313" key="1">
    <source>
        <dbReference type="EMBL" id="ONK62089.1"/>
    </source>
</evidence>
<accession>A0A5P1EBD2</accession>
<organism evidence="1 2">
    <name type="scientific">Asparagus officinalis</name>
    <name type="common">Garden asparagus</name>
    <dbReference type="NCBI Taxonomy" id="4686"/>
    <lineage>
        <taxon>Eukaryota</taxon>
        <taxon>Viridiplantae</taxon>
        <taxon>Streptophyta</taxon>
        <taxon>Embryophyta</taxon>
        <taxon>Tracheophyta</taxon>
        <taxon>Spermatophyta</taxon>
        <taxon>Magnoliopsida</taxon>
        <taxon>Liliopsida</taxon>
        <taxon>Asparagales</taxon>
        <taxon>Asparagaceae</taxon>
        <taxon>Asparagoideae</taxon>
        <taxon>Asparagus</taxon>
    </lineage>
</organism>
<dbReference type="EMBL" id="CM007387">
    <property type="protein sequence ID" value="ONK62089.1"/>
    <property type="molecule type" value="Genomic_DNA"/>
</dbReference>
<protein>
    <recommendedName>
        <fullName evidence="3">Yippee domain-containing protein</fullName>
    </recommendedName>
</protein>
<evidence type="ECO:0000313" key="2">
    <source>
        <dbReference type="Proteomes" id="UP000243459"/>
    </source>
</evidence>
<proteinExistence type="predicted"/>